<evidence type="ECO:0000313" key="3">
    <source>
        <dbReference type="Proteomes" id="UP001328107"/>
    </source>
</evidence>
<feature type="non-terminal residue" evidence="2">
    <location>
        <position position="148"/>
    </location>
</feature>
<dbReference type="AlphaFoldDB" id="A0AAN5C9N0"/>
<feature type="region of interest" description="Disordered" evidence="1">
    <location>
        <begin position="42"/>
        <end position="119"/>
    </location>
</feature>
<keyword evidence="3" id="KW-1185">Reference proteome</keyword>
<evidence type="ECO:0000313" key="2">
    <source>
        <dbReference type="EMBL" id="GMR33321.1"/>
    </source>
</evidence>
<name>A0AAN5C9N0_9BILA</name>
<protein>
    <submittedName>
        <fullName evidence="2">Uncharacterized protein</fullName>
    </submittedName>
</protein>
<organism evidence="2 3">
    <name type="scientific">Pristionchus mayeri</name>
    <dbReference type="NCBI Taxonomy" id="1317129"/>
    <lineage>
        <taxon>Eukaryota</taxon>
        <taxon>Metazoa</taxon>
        <taxon>Ecdysozoa</taxon>
        <taxon>Nematoda</taxon>
        <taxon>Chromadorea</taxon>
        <taxon>Rhabditida</taxon>
        <taxon>Rhabditina</taxon>
        <taxon>Diplogasteromorpha</taxon>
        <taxon>Diplogasteroidea</taxon>
        <taxon>Neodiplogasteridae</taxon>
        <taxon>Pristionchus</taxon>
    </lineage>
</organism>
<dbReference type="Proteomes" id="UP001328107">
    <property type="component" value="Unassembled WGS sequence"/>
</dbReference>
<reference evidence="3" key="1">
    <citation type="submission" date="2022-10" db="EMBL/GenBank/DDBJ databases">
        <title>Genome assembly of Pristionchus species.</title>
        <authorList>
            <person name="Yoshida K."/>
            <person name="Sommer R.J."/>
        </authorList>
    </citation>
    <scope>NUCLEOTIDE SEQUENCE [LARGE SCALE GENOMIC DNA]</scope>
    <source>
        <strain evidence="3">RS5460</strain>
    </source>
</reference>
<comment type="caution">
    <text evidence="2">The sequence shown here is derived from an EMBL/GenBank/DDBJ whole genome shotgun (WGS) entry which is preliminary data.</text>
</comment>
<accession>A0AAN5C9N0</accession>
<feature type="compositionally biased region" description="Low complexity" evidence="1">
    <location>
        <begin position="69"/>
        <end position="86"/>
    </location>
</feature>
<sequence length="148" mass="16313">MVIFASLHYLFFSSSNSSSSTRTTRPYCTACCPLPAPHWGARRIPSAPASRHRSQPRPPGTPSAASCKATRTPLAPAAPHTLAARTSPEGKGKERKEREEGRRRGAVRPPANSPRTTNGCVLRARIDDYVRKSFMRKRGYLRALDSRP</sequence>
<feature type="compositionally biased region" description="Basic and acidic residues" evidence="1">
    <location>
        <begin position="88"/>
        <end position="103"/>
    </location>
</feature>
<dbReference type="EMBL" id="BTRK01000001">
    <property type="protein sequence ID" value="GMR33321.1"/>
    <property type="molecule type" value="Genomic_DNA"/>
</dbReference>
<gene>
    <name evidence="2" type="ORF">PMAYCL1PPCAC_03516</name>
</gene>
<evidence type="ECO:0000256" key="1">
    <source>
        <dbReference type="SAM" id="MobiDB-lite"/>
    </source>
</evidence>
<proteinExistence type="predicted"/>